<keyword evidence="11" id="KW-1185">Reference proteome</keyword>
<evidence type="ECO:0000256" key="8">
    <source>
        <dbReference type="RuleBase" id="RU003718"/>
    </source>
</evidence>
<evidence type="ECO:0000256" key="1">
    <source>
        <dbReference type="ARBA" id="ARBA00004123"/>
    </source>
</evidence>
<evidence type="ECO:0000256" key="4">
    <source>
        <dbReference type="ARBA" id="ARBA00022679"/>
    </source>
</evidence>
<dbReference type="FunFam" id="3.40.50.2000:FF:000089">
    <property type="entry name" value="Glycosyltransferase"/>
    <property type="match status" value="1"/>
</dbReference>
<evidence type="ECO:0000256" key="9">
    <source>
        <dbReference type="RuleBase" id="RU362057"/>
    </source>
</evidence>
<sequence length="505" mass="53845">MVGADSGGDELKVTMASARPTVVLVPLCVPSHLPSMFESGKRLLSSGGGHAMSLTVFFMQMTMAPNLMSGVADLIRREAGSGLDIHFRYLPAVELPADSHGGEDFIMRFIQLHAPHVKAALSSLAAPVAAVVVDYFGTTLLDVTHELSLPAYVYVPTSARMLSLILRLPALDEEVPGALEDINGGAVAVLPGTPPVPVGILPTPLLKKDPNYAWFVYHGKRFLEAAGIIVETVAELEPATLAAITENLRATAGAGRLAPTVYTIGPPPSVKVKVTGDRGEQTHECLAWLDAQPSASVVLLCFGSMGGSFPEPQLHEMADGLERSGHRFLWVLRGPPPSGSPFPTDANLDELLPEGFLERTEGRGLVWPTWAPQKDIIAHSAVGGFVTHCGWNSVLEGLWHGVPLVPWPLFAEQHLNAFELVSVMGVAVAMEVDRKRGNFVVAAELERALRGLMGDDSEEGLRAREKAAEAKALCRNAVEEGGSSYASLQKLARDMSKHCGCEAAA</sequence>
<proteinExistence type="inferred from homology"/>
<accession>A0AAQ3T3H9</accession>
<evidence type="ECO:0000256" key="6">
    <source>
        <dbReference type="ARBA" id="ARBA00052232"/>
    </source>
</evidence>
<comment type="subcellular location">
    <subcellularLocation>
        <location evidence="1">Nucleus</location>
    </subcellularLocation>
</comment>
<dbReference type="CDD" id="cd03784">
    <property type="entry name" value="GT1_Gtf-like"/>
    <property type="match status" value="1"/>
</dbReference>
<evidence type="ECO:0000256" key="5">
    <source>
        <dbReference type="ARBA" id="ARBA00023242"/>
    </source>
</evidence>
<dbReference type="FunFam" id="3.40.50.2000:FF:000086">
    <property type="entry name" value="Glycosyltransferase"/>
    <property type="match status" value="1"/>
</dbReference>
<evidence type="ECO:0000256" key="2">
    <source>
        <dbReference type="ARBA" id="ARBA00004935"/>
    </source>
</evidence>
<dbReference type="GO" id="GO:0005634">
    <property type="term" value="C:nucleus"/>
    <property type="evidence" value="ECO:0007669"/>
    <property type="project" value="UniProtKB-SubCell"/>
</dbReference>
<dbReference type="PANTHER" id="PTHR48048">
    <property type="entry name" value="GLYCOSYLTRANSFERASE"/>
    <property type="match status" value="1"/>
</dbReference>
<reference evidence="10 11" key="1">
    <citation type="submission" date="2024-02" db="EMBL/GenBank/DDBJ databases">
        <title>High-quality chromosome-scale genome assembly of Pensacola bahiagrass (Paspalum notatum Flugge var. saurae).</title>
        <authorList>
            <person name="Vega J.M."/>
            <person name="Podio M."/>
            <person name="Orjuela J."/>
            <person name="Siena L.A."/>
            <person name="Pessino S.C."/>
            <person name="Combes M.C."/>
            <person name="Mariac C."/>
            <person name="Albertini E."/>
            <person name="Pupilli F."/>
            <person name="Ortiz J.P.A."/>
            <person name="Leblanc O."/>
        </authorList>
    </citation>
    <scope>NUCLEOTIDE SEQUENCE [LARGE SCALE GENOMIC DNA]</scope>
    <source>
        <strain evidence="10">R1</strain>
        <tissue evidence="10">Leaf</tissue>
    </source>
</reference>
<dbReference type="EC" id="2.4.1.-" evidence="9"/>
<dbReference type="Pfam" id="PF00201">
    <property type="entry name" value="UDPGT"/>
    <property type="match status" value="1"/>
</dbReference>
<protein>
    <recommendedName>
        <fullName evidence="9">Glycosyltransferase</fullName>
        <ecNumber evidence="9">2.4.1.-</ecNumber>
    </recommendedName>
</protein>
<dbReference type="InterPro" id="IPR050481">
    <property type="entry name" value="UDP-glycosyltransf_plant"/>
</dbReference>
<dbReference type="InterPro" id="IPR035595">
    <property type="entry name" value="UDP_glycos_trans_CS"/>
</dbReference>
<comment type="function">
    <text evidence="7">UDP-glycosyltransferase which uses UDP-galactose and malvidin as substrates to catalyze the biosynthesis of malvidin 3-O-galactoside, an anthocyanin conferring purple pigmentation.</text>
</comment>
<name>A0AAQ3T3H9_PASNO</name>
<comment type="pathway">
    <text evidence="2">Pigment biosynthesis; anthocyanin biosynthesis.</text>
</comment>
<dbReference type="PANTHER" id="PTHR48048:SF2">
    <property type="entry name" value="GLYCOSYLTRANSFERASE"/>
    <property type="match status" value="1"/>
</dbReference>
<dbReference type="Proteomes" id="UP001341281">
    <property type="component" value="Chromosome 03"/>
</dbReference>
<evidence type="ECO:0000256" key="7">
    <source>
        <dbReference type="ARBA" id="ARBA00058579"/>
    </source>
</evidence>
<keyword evidence="5" id="KW-0539">Nucleus</keyword>
<evidence type="ECO:0000313" key="11">
    <source>
        <dbReference type="Proteomes" id="UP001341281"/>
    </source>
</evidence>
<comment type="similarity">
    <text evidence="3 8">Belongs to the UDP-glycosyltransferase family.</text>
</comment>
<evidence type="ECO:0000256" key="3">
    <source>
        <dbReference type="ARBA" id="ARBA00009995"/>
    </source>
</evidence>
<dbReference type="AlphaFoldDB" id="A0AAQ3T3H9"/>
<dbReference type="Gene3D" id="3.40.50.2000">
    <property type="entry name" value="Glycogen Phosphorylase B"/>
    <property type="match status" value="2"/>
</dbReference>
<keyword evidence="4 8" id="KW-0808">Transferase</keyword>
<keyword evidence="8" id="KW-0328">Glycosyltransferase</keyword>
<organism evidence="10 11">
    <name type="scientific">Paspalum notatum var. saurae</name>
    <dbReference type="NCBI Taxonomy" id="547442"/>
    <lineage>
        <taxon>Eukaryota</taxon>
        <taxon>Viridiplantae</taxon>
        <taxon>Streptophyta</taxon>
        <taxon>Embryophyta</taxon>
        <taxon>Tracheophyta</taxon>
        <taxon>Spermatophyta</taxon>
        <taxon>Magnoliopsida</taxon>
        <taxon>Liliopsida</taxon>
        <taxon>Poales</taxon>
        <taxon>Poaceae</taxon>
        <taxon>PACMAD clade</taxon>
        <taxon>Panicoideae</taxon>
        <taxon>Andropogonodae</taxon>
        <taxon>Paspaleae</taxon>
        <taxon>Paspalinae</taxon>
        <taxon>Paspalum</taxon>
    </lineage>
</organism>
<dbReference type="PROSITE" id="PS00375">
    <property type="entry name" value="UDPGT"/>
    <property type="match status" value="1"/>
</dbReference>
<dbReference type="SUPFAM" id="SSF53756">
    <property type="entry name" value="UDP-Glycosyltransferase/glycogen phosphorylase"/>
    <property type="match status" value="1"/>
</dbReference>
<comment type="catalytic activity">
    <reaction evidence="6">
        <text>malvidin + UDP-alpha-D-galactose = malvidin 3-O-beta-D-galactoside + UDP + H(+)</text>
        <dbReference type="Rhea" id="RHEA:74131"/>
        <dbReference type="ChEBI" id="CHEBI:15378"/>
        <dbReference type="ChEBI" id="CHEBI:58223"/>
        <dbReference type="ChEBI" id="CHEBI:66914"/>
        <dbReference type="ChEBI" id="CHEBI:144781"/>
        <dbReference type="ChEBI" id="CHEBI:193100"/>
    </reaction>
    <physiologicalReaction direction="left-to-right" evidence="6">
        <dbReference type="Rhea" id="RHEA:74132"/>
    </physiologicalReaction>
</comment>
<gene>
    <name evidence="10" type="ORF">U9M48_015297</name>
</gene>
<evidence type="ECO:0000313" key="10">
    <source>
        <dbReference type="EMBL" id="WVZ66018.1"/>
    </source>
</evidence>
<dbReference type="EMBL" id="CP144747">
    <property type="protein sequence ID" value="WVZ66018.1"/>
    <property type="molecule type" value="Genomic_DNA"/>
</dbReference>
<dbReference type="GO" id="GO:0035251">
    <property type="term" value="F:UDP-glucosyltransferase activity"/>
    <property type="evidence" value="ECO:0007669"/>
    <property type="project" value="InterPro"/>
</dbReference>
<dbReference type="InterPro" id="IPR002213">
    <property type="entry name" value="UDP_glucos_trans"/>
</dbReference>